<dbReference type="Proteomes" id="UP000248196">
    <property type="component" value="Unassembled WGS sequence"/>
</dbReference>
<dbReference type="InterPro" id="IPR045010">
    <property type="entry name" value="MDR_fam"/>
</dbReference>
<dbReference type="InterPro" id="IPR013149">
    <property type="entry name" value="ADH-like_C"/>
</dbReference>
<dbReference type="Pfam" id="PF00107">
    <property type="entry name" value="ADH_zinc_N"/>
    <property type="match status" value="1"/>
</dbReference>
<dbReference type="Pfam" id="PF16884">
    <property type="entry name" value="ADH_N_2"/>
    <property type="match status" value="1"/>
</dbReference>
<dbReference type="SUPFAM" id="SSF51735">
    <property type="entry name" value="NAD(P)-binding Rossmann-fold domains"/>
    <property type="match status" value="1"/>
</dbReference>
<dbReference type="PANTHER" id="PTHR43205">
    <property type="entry name" value="PROSTAGLANDIN REDUCTASE"/>
    <property type="match status" value="1"/>
</dbReference>
<organism evidence="3 4">
    <name type="scientific">Serratia plymuthica</name>
    <dbReference type="NCBI Taxonomy" id="82996"/>
    <lineage>
        <taxon>Bacteria</taxon>
        <taxon>Pseudomonadati</taxon>
        <taxon>Pseudomonadota</taxon>
        <taxon>Gammaproteobacteria</taxon>
        <taxon>Enterobacterales</taxon>
        <taxon>Yersiniaceae</taxon>
        <taxon>Serratia</taxon>
    </lineage>
</organism>
<dbReference type="OrthoDB" id="9805663at2"/>
<dbReference type="GO" id="GO:0016628">
    <property type="term" value="F:oxidoreductase activity, acting on the CH-CH group of donors, NAD or NADP as acceptor"/>
    <property type="evidence" value="ECO:0007669"/>
    <property type="project" value="InterPro"/>
</dbReference>
<dbReference type="EMBL" id="PESE01000003">
    <property type="protein sequence ID" value="PYD38714.1"/>
    <property type="molecule type" value="Genomic_DNA"/>
</dbReference>
<dbReference type="SUPFAM" id="SSF50129">
    <property type="entry name" value="GroES-like"/>
    <property type="match status" value="1"/>
</dbReference>
<dbReference type="PANTHER" id="PTHR43205:SF7">
    <property type="entry name" value="PROSTAGLANDIN REDUCTASE 1"/>
    <property type="match status" value="1"/>
</dbReference>
<evidence type="ECO:0000313" key="3">
    <source>
        <dbReference type="EMBL" id="PYD38714.1"/>
    </source>
</evidence>
<dbReference type="AlphaFoldDB" id="A0A318NY38"/>
<dbReference type="RefSeq" id="WP_004949956.1">
    <property type="nucleotide sequence ID" value="NZ_CP007439.1"/>
</dbReference>
<dbReference type="Gene3D" id="3.40.50.720">
    <property type="entry name" value="NAD(P)-binding Rossmann-like Domain"/>
    <property type="match status" value="1"/>
</dbReference>
<evidence type="ECO:0000313" key="4">
    <source>
        <dbReference type="Proteomes" id="UP000248196"/>
    </source>
</evidence>
<sequence>MHNRQIVISRLPQGKLTVDCFQARETPMPLPGPGEVLLRTLYAPLDAASRAWMQGATYRASLQAGDIMAATTLAEVVESQSPLLGTGDVVLAETGWQTFAVVSAASALKQPDITPRTHLLSVYGVAGLTAYFGLLECGRPRAGETVVVSAAAGSVGSFAGQIARLNGCRTVGIAGGGAKTALLTDSLGFDAAIDYKAETLHAALRCACPDGIHVLFDNVGGDILAACLPHMAKQGRIVCCGAVSQYDVASPPTAPDGIPGVLIVNSLTMQGFLLADFLHQRERALAALAAWVAAGKLTVLEDLIAGFDMLPAALVGLLAGENIGKRIVQVAERVA</sequence>
<dbReference type="SMART" id="SM00829">
    <property type="entry name" value="PKS_ER"/>
    <property type="match status" value="1"/>
</dbReference>
<dbReference type="InterPro" id="IPR011032">
    <property type="entry name" value="GroES-like_sf"/>
</dbReference>
<reference evidence="3 4" key="1">
    <citation type="submission" date="2017-11" db="EMBL/GenBank/DDBJ databases">
        <title>Genome sequence of the oocydin A producing rhizobacterium Serratia plymuthica 4Rx5.</title>
        <authorList>
            <person name="Matilla M.A."/>
            <person name="Udaondo Z."/>
            <person name="Salmond G.P.C."/>
        </authorList>
    </citation>
    <scope>NUCLEOTIDE SEQUENCE [LARGE SCALE GENOMIC DNA]</scope>
    <source>
        <strain evidence="3 4">4Rx5</strain>
    </source>
</reference>
<keyword evidence="1" id="KW-0560">Oxidoreductase</keyword>
<dbReference type="InterPro" id="IPR020843">
    <property type="entry name" value="ER"/>
</dbReference>
<dbReference type="Gene3D" id="3.90.180.10">
    <property type="entry name" value="Medium-chain alcohol dehydrogenases, catalytic domain"/>
    <property type="match status" value="1"/>
</dbReference>
<dbReference type="InterPro" id="IPR041694">
    <property type="entry name" value="ADH_N_2"/>
</dbReference>
<protein>
    <submittedName>
        <fullName evidence="3">NADP-dependent oxidoreductase</fullName>
    </submittedName>
</protein>
<proteinExistence type="predicted"/>
<feature type="domain" description="Enoyl reductase (ER)" evidence="2">
    <location>
        <begin position="14"/>
        <end position="328"/>
    </location>
</feature>
<evidence type="ECO:0000259" key="2">
    <source>
        <dbReference type="SMART" id="SM00829"/>
    </source>
</evidence>
<accession>A0A318NY38</accession>
<comment type="caution">
    <text evidence="3">The sequence shown here is derived from an EMBL/GenBank/DDBJ whole genome shotgun (WGS) entry which is preliminary data.</text>
</comment>
<dbReference type="FunFam" id="3.40.50.720:FF:000121">
    <property type="entry name" value="Prostaglandin reductase 2"/>
    <property type="match status" value="1"/>
</dbReference>
<evidence type="ECO:0000256" key="1">
    <source>
        <dbReference type="ARBA" id="ARBA00023002"/>
    </source>
</evidence>
<dbReference type="CDD" id="cd05288">
    <property type="entry name" value="PGDH"/>
    <property type="match status" value="1"/>
</dbReference>
<dbReference type="InterPro" id="IPR036291">
    <property type="entry name" value="NAD(P)-bd_dom_sf"/>
</dbReference>
<gene>
    <name evidence="3" type="ORF">CT690_13210</name>
</gene>
<name>A0A318NY38_SERPL</name>